<evidence type="ECO:0000313" key="4">
    <source>
        <dbReference type="EMBL" id="KAJ7078825.1"/>
    </source>
</evidence>
<dbReference type="Gene3D" id="1.25.10.10">
    <property type="entry name" value="Leucine-rich Repeat Variant"/>
    <property type="match status" value="1"/>
</dbReference>
<dbReference type="InterPro" id="IPR011989">
    <property type="entry name" value="ARM-like"/>
</dbReference>
<gene>
    <name evidence="4" type="ORF">B0H15DRAFT_524978</name>
</gene>
<evidence type="ECO:0000259" key="2">
    <source>
        <dbReference type="Pfam" id="PF24173"/>
    </source>
</evidence>
<proteinExistence type="predicted"/>
<dbReference type="AlphaFoldDB" id="A0AAD6TXH8"/>
<dbReference type="EMBL" id="JARJCN010000063">
    <property type="protein sequence ID" value="KAJ7078825.1"/>
    <property type="molecule type" value="Genomic_DNA"/>
</dbReference>
<dbReference type="InterPro" id="IPR057567">
    <property type="entry name" value="TPR_TTI1_C"/>
</dbReference>
<organism evidence="4 5">
    <name type="scientific">Mycena belliarum</name>
    <dbReference type="NCBI Taxonomy" id="1033014"/>
    <lineage>
        <taxon>Eukaryota</taxon>
        <taxon>Fungi</taxon>
        <taxon>Dikarya</taxon>
        <taxon>Basidiomycota</taxon>
        <taxon>Agaricomycotina</taxon>
        <taxon>Agaricomycetes</taxon>
        <taxon>Agaricomycetidae</taxon>
        <taxon>Agaricales</taxon>
        <taxon>Marasmiineae</taxon>
        <taxon>Mycenaceae</taxon>
        <taxon>Mycena</taxon>
    </lineage>
</organism>
<feature type="domain" description="TTI1 N-terminal TPR" evidence="2">
    <location>
        <begin position="11"/>
        <end position="378"/>
    </location>
</feature>
<protein>
    <submittedName>
        <fullName evidence="4">Armadillo-type protein</fullName>
    </submittedName>
</protein>
<reference evidence="4" key="1">
    <citation type="submission" date="2023-03" db="EMBL/GenBank/DDBJ databases">
        <title>Massive genome expansion in bonnet fungi (Mycena s.s.) driven by repeated elements and novel gene families across ecological guilds.</title>
        <authorList>
            <consortium name="Lawrence Berkeley National Laboratory"/>
            <person name="Harder C.B."/>
            <person name="Miyauchi S."/>
            <person name="Viragh M."/>
            <person name="Kuo A."/>
            <person name="Thoen E."/>
            <person name="Andreopoulos B."/>
            <person name="Lu D."/>
            <person name="Skrede I."/>
            <person name="Drula E."/>
            <person name="Henrissat B."/>
            <person name="Morin E."/>
            <person name="Kohler A."/>
            <person name="Barry K."/>
            <person name="LaButti K."/>
            <person name="Morin E."/>
            <person name="Salamov A."/>
            <person name="Lipzen A."/>
            <person name="Mereny Z."/>
            <person name="Hegedus B."/>
            <person name="Baldrian P."/>
            <person name="Stursova M."/>
            <person name="Weitz H."/>
            <person name="Taylor A."/>
            <person name="Grigoriev I.V."/>
            <person name="Nagy L.G."/>
            <person name="Martin F."/>
            <person name="Kauserud H."/>
        </authorList>
    </citation>
    <scope>NUCLEOTIDE SEQUENCE</scope>
    <source>
        <strain evidence="4">CBHHK173m</strain>
    </source>
</reference>
<dbReference type="Proteomes" id="UP001222325">
    <property type="component" value="Unassembled WGS sequence"/>
</dbReference>
<dbReference type="InterPro" id="IPR016024">
    <property type="entry name" value="ARM-type_fold"/>
</dbReference>
<evidence type="ECO:0000313" key="5">
    <source>
        <dbReference type="Proteomes" id="UP001222325"/>
    </source>
</evidence>
<dbReference type="Pfam" id="PF24181">
    <property type="entry name" value="TPR_TTI1_C"/>
    <property type="match status" value="1"/>
</dbReference>
<feature type="domain" description="TTI1 C-terminal TPR" evidence="3">
    <location>
        <begin position="808"/>
        <end position="1085"/>
    </location>
</feature>
<dbReference type="PANTHER" id="PTHR18460">
    <property type="entry name" value="TEL2 INTERACTING PROTEIN 1 TTI1 FAMILY MEMBER"/>
    <property type="match status" value="1"/>
</dbReference>
<dbReference type="InterPro" id="IPR049362">
    <property type="entry name" value="TTI1_rpt"/>
</dbReference>
<dbReference type="Pfam" id="PF21547">
    <property type="entry name" value="TTI1"/>
    <property type="match status" value="1"/>
</dbReference>
<evidence type="ECO:0000256" key="1">
    <source>
        <dbReference type="SAM" id="MobiDB-lite"/>
    </source>
</evidence>
<keyword evidence="5" id="KW-1185">Reference proteome</keyword>
<dbReference type="SUPFAM" id="SSF48371">
    <property type="entry name" value="ARM repeat"/>
    <property type="match status" value="1"/>
</dbReference>
<comment type="caution">
    <text evidence="4">The sequence shown here is derived from an EMBL/GenBank/DDBJ whole genome shotgun (WGS) entry which is preliminary data.</text>
</comment>
<evidence type="ECO:0000259" key="3">
    <source>
        <dbReference type="Pfam" id="PF24181"/>
    </source>
</evidence>
<feature type="region of interest" description="Disordered" evidence="1">
    <location>
        <begin position="860"/>
        <end position="894"/>
    </location>
</feature>
<dbReference type="InterPro" id="IPR057566">
    <property type="entry name" value="TPR_TTI1_N"/>
</dbReference>
<sequence length="1124" mass="123477">MAAEHNSQQIFLRLKPICVPLLGTSLLTPSSIPDVSKRLNELIGALRDVKASGNILGTSLISYTFFPLSTILSRNKSEDIPDQILEKILLVFQILCDDWWWDCETKLWEQLFILCGSIIGDIEGRGPGKVRDEETKDAACQCLLALLRSRTEEESVLHSRSAARSAASRLSEFQEHASSQRFTPILGQTLSSLLNTAESRHYSLQCVSLDLLYILISIYLPDSLITSVLPGVVSCMTKLAHGVPGKLGWAKGAIVSRSLKVMQVVVVLSVGDDVCIKDGAINYVQDLEDLASLYNPEHEVSSEETQPFLTTRTPSWLRGTTSQLHIAINALTPLVSHTTPSALVALVDFSSAVLVATALTLPQTQPLLLSFLLSLSNSSFDDVSAKARSSLLQLLTEQTKARQPLLQTLMHSTRDNLTALPRLLSSQADSKVEHVAGLIEAVCALSTSSKSATGIASISTGLGALLGPNGGIERWGWRLLSVLELAEPALSVSRVSAAQLMLENDTGTPDETAFPELTFKNLSTRSANEALARMFHSLGRAAGDSCISAIEWFANVGLQRTSSQSVAAVWCACRLLEGLADISLLSGSSGDSLAHKRSRRLEKMARGLAKSVAEIWDQVDDLDLPKVQVQEQDVEALLAVQHVKGLGHLEETLKIIQPSSTKAKHNATHHVLHKTICLQLLAVISGVLQARSTPLLIYILYPVLHSLVSPVLHLSSTALATLNFMSLSASYASSVNLLLSNFDYALDAVARRLTRRWLDVDATKVLVVLVRLVGAEVVEKAGDVVEECFDRLDEFHGYDAIVGGLIEVLGEVIKVIELEEAAMRSDEPERPRSPSLQFPRDTEQLQGFFEWFPRRQEIPLEEPESIDPDPTTTTTDEPQQPSIDQEPPSTPTQTLTKQIVSRSLYFLTHRSPVIRARILTLLSASVPVLPETALLPSIHSAWPFILNRLSDSETFVIAAATSLIEALVSHVGSFMYRRMWNDVWPRFHTMLNKLDVADANNALSKRGQDGAIGTESAYTHSHRLHRSLIKSMTATMKGVQSQDTPVWQAILSFRRFLNRHAHDELQQCGREFYIAASVNNADAVWLALAATSGVNSTYPTMLFLREPKWDIEENVQRILHNVNV</sequence>
<feature type="compositionally biased region" description="Low complexity" evidence="1">
    <location>
        <begin position="868"/>
        <end position="882"/>
    </location>
</feature>
<dbReference type="GO" id="GO:0005737">
    <property type="term" value="C:cytoplasm"/>
    <property type="evidence" value="ECO:0007669"/>
    <property type="project" value="TreeGrafter"/>
</dbReference>
<dbReference type="Pfam" id="PF24173">
    <property type="entry name" value="TPR_TTI1_N"/>
    <property type="match status" value="1"/>
</dbReference>
<dbReference type="PANTHER" id="PTHR18460:SF3">
    <property type="entry name" value="TELO2-INTERACTING PROTEIN 1 HOMOLOG"/>
    <property type="match status" value="1"/>
</dbReference>
<name>A0AAD6TXH8_9AGAR</name>
<dbReference type="InterPro" id="IPR052587">
    <property type="entry name" value="TELO2-interacting_protein_1"/>
</dbReference>
<accession>A0AAD6TXH8</accession>